<evidence type="ECO:0000313" key="2">
    <source>
        <dbReference type="EMBL" id="GMF25825.1"/>
    </source>
</evidence>
<name>A0A9W6WSU2_9STRA</name>
<organism evidence="2 3">
    <name type="scientific">Phytophthora lilii</name>
    <dbReference type="NCBI Taxonomy" id="2077276"/>
    <lineage>
        <taxon>Eukaryota</taxon>
        <taxon>Sar</taxon>
        <taxon>Stramenopiles</taxon>
        <taxon>Oomycota</taxon>
        <taxon>Peronosporomycetes</taxon>
        <taxon>Peronosporales</taxon>
        <taxon>Peronosporaceae</taxon>
        <taxon>Phytophthora</taxon>
    </lineage>
</organism>
<comment type="caution">
    <text evidence="2">The sequence shown here is derived from an EMBL/GenBank/DDBJ whole genome shotgun (WGS) entry which is preliminary data.</text>
</comment>
<reference evidence="2" key="1">
    <citation type="submission" date="2023-04" db="EMBL/GenBank/DDBJ databases">
        <title>Phytophthora lilii NBRC 32176.</title>
        <authorList>
            <person name="Ichikawa N."/>
            <person name="Sato H."/>
            <person name="Tonouchi N."/>
        </authorList>
    </citation>
    <scope>NUCLEOTIDE SEQUENCE</scope>
    <source>
        <strain evidence="2">NBRC 32176</strain>
    </source>
</reference>
<proteinExistence type="predicted"/>
<keyword evidence="3" id="KW-1185">Reference proteome</keyword>
<dbReference type="Proteomes" id="UP001165083">
    <property type="component" value="Unassembled WGS sequence"/>
</dbReference>
<protein>
    <submittedName>
        <fullName evidence="2">Unnamed protein product</fullName>
    </submittedName>
</protein>
<evidence type="ECO:0000256" key="1">
    <source>
        <dbReference type="SAM" id="MobiDB-lite"/>
    </source>
</evidence>
<sequence length="206" mass="23765">MLFELEDWRESDLLADVEMFLTSQDCIGALIPTHFKRDDITDSTPSETGGSEDATPSRPCDVGRSKMYRVRQKNKLVGLRREEETLRKALAQLKKYKARVKAVFDAAQTATYFESKNLAMRQREKRMQAEAEQRQLTVAVKAQATYIQTLLKDYREWQLQPAVSESQQELGTKRRTISSEGELFEAYLRELELSYGRTDEVIRTVA</sequence>
<accession>A0A9W6WSU2</accession>
<gene>
    <name evidence="2" type="ORF">Plil01_001069800</name>
</gene>
<feature type="region of interest" description="Disordered" evidence="1">
    <location>
        <begin position="37"/>
        <end position="62"/>
    </location>
</feature>
<dbReference type="AlphaFoldDB" id="A0A9W6WSU2"/>
<dbReference type="EMBL" id="BSXW01000573">
    <property type="protein sequence ID" value="GMF25825.1"/>
    <property type="molecule type" value="Genomic_DNA"/>
</dbReference>
<evidence type="ECO:0000313" key="3">
    <source>
        <dbReference type="Proteomes" id="UP001165083"/>
    </source>
</evidence>